<keyword evidence="2" id="KW-1185">Reference proteome</keyword>
<dbReference type="PANTHER" id="PTHR23263:SF124">
    <property type="entry name" value="SMALL PROLINE-RICH PROTEIN 3"/>
    <property type="match status" value="1"/>
</dbReference>
<dbReference type="PhylomeDB" id="E9FWL4"/>
<organism evidence="1 2">
    <name type="scientific">Daphnia pulex</name>
    <name type="common">Water flea</name>
    <dbReference type="NCBI Taxonomy" id="6669"/>
    <lineage>
        <taxon>Eukaryota</taxon>
        <taxon>Metazoa</taxon>
        <taxon>Ecdysozoa</taxon>
        <taxon>Arthropoda</taxon>
        <taxon>Crustacea</taxon>
        <taxon>Branchiopoda</taxon>
        <taxon>Diplostraca</taxon>
        <taxon>Cladocera</taxon>
        <taxon>Anomopoda</taxon>
        <taxon>Daphniidae</taxon>
        <taxon>Daphnia</taxon>
    </lineage>
</organism>
<dbReference type="PANTHER" id="PTHR23263">
    <property type="entry name" value="SMALL PROLINE-RICH PROTEIN"/>
    <property type="match status" value="1"/>
</dbReference>
<proteinExistence type="predicted"/>
<dbReference type="EMBL" id="GL732526">
    <property type="protein sequence ID" value="EFX87915.1"/>
    <property type="molecule type" value="Genomic_DNA"/>
</dbReference>
<dbReference type="KEGG" id="dpx:DAPPUDRAFT_234432"/>
<sequence>MQNILTCLLAAGKLHDLTQGLYVGHLHRDKISLSLAVWIARRSVVAGISNQDRHNGICRSDVDIVVEISGFWSQLTGLDWTTRQLDLPSSEAARMHNERRVMLSCDVYKLKIQNSLLDVASVAVVVLTSCANTNIMNFVLGSMELALVAVTGLVRQNYGVVLHLLTVPMSPGCYTEASEYCTKAPDYCSTTYAALSYYTESPLYYSSPSYTTKGSITTPMLRSNGVILQPTYAAPAHYTEASQHYTTKALEYYTTTYHAYYTEALKCYSIKAPDYYTTAHVASSYYDECPKVEYYVEAPKFYITKAPEYKNGRILHRSNHGTLWRCAIVNVATVMSGSTTGVPISPGYGGLEHSATTGYYNEALKCYTTKARKHYTTTDAALM</sequence>
<name>E9FWL4_DAPPU</name>
<gene>
    <name evidence="1" type="ORF">DAPPUDRAFT_234432</name>
</gene>
<evidence type="ECO:0000313" key="1">
    <source>
        <dbReference type="EMBL" id="EFX87915.1"/>
    </source>
</evidence>
<reference evidence="1 2" key="1">
    <citation type="journal article" date="2011" name="Science">
        <title>The ecoresponsive genome of Daphnia pulex.</title>
        <authorList>
            <person name="Colbourne J.K."/>
            <person name="Pfrender M.E."/>
            <person name="Gilbert D."/>
            <person name="Thomas W.K."/>
            <person name="Tucker A."/>
            <person name="Oakley T.H."/>
            <person name="Tokishita S."/>
            <person name="Aerts A."/>
            <person name="Arnold G.J."/>
            <person name="Basu M.K."/>
            <person name="Bauer D.J."/>
            <person name="Caceres C.E."/>
            <person name="Carmel L."/>
            <person name="Casola C."/>
            <person name="Choi J.H."/>
            <person name="Detter J.C."/>
            <person name="Dong Q."/>
            <person name="Dusheyko S."/>
            <person name="Eads B.D."/>
            <person name="Frohlich T."/>
            <person name="Geiler-Samerotte K.A."/>
            <person name="Gerlach D."/>
            <person name="Hatcher P."/>
            <person name="Jogdeo S."/>
            <person name="Krijgsveld J."/>
            <person name="Kriventseva E.V."/>
            <person name="Kultz D."/>
            <person name="Laforsch C."/>
            <person name="Lindquist E."/>
            <person name="Lopez J."/>
            <person name="Manak J.R."/>
            <person name="Muller J."/>
            <person name="Pangilinan J."/>
            <person name="Patwardhan R.P."/>
            <person name="Pitluck S."/>
            <person name="Pritham E.J."/>
            <person name="Rechtsteiner A."/>
            <person name="Rho M."/>
            <person name="Rogozin I.B."/>
            <person name="Sakarya O."/>
            <person name="Salamov A."/>
            <person name="Schaack S."/>
            <person name="Shapiro H."/>
            <person name="Shiga Y."/>
            <person name="Skalitzky C."/>
            <person name="Smith Z."/>
            <person name="Souvorov A."/>
            <person name="Sung W."/>
            <person name="Tang Z."/>
            <person name="Tsuchiya D."/>
            <person name="Tu H."/>
            <person name="Vos H."/>
            <person name="Wang M."/>
            <person name="Wolf Y.I."/>
            <person name="Yamagata H."/>
            <person name="Yamada T."/>
            <person name="Ye Y."/>
            <person name="Shaw J.R."/>
            <person name="Andrews J."/>
            <person name="Crease T.J."/>
            <person name="Tang H."/>
            <person name="Lucas S.M."/>
            <person name="Robertson H.M."/>
            <person name="Bork P."/>
            <person name="Koonin E.V."/>
            <person name="Zdobnov E.M."/>
            <person name="Grigoriev I.V."/>
            <person name="Lynch M."/>
            <person name="Boore J.L."/>
        </authorList>
    </citation>
    <scope>NUCLEOTIDE SEQUENCE [LARGE SCALE GENOMIC DNA]</scope>
</reference>
<dbReference type="Proteomes" id="UP000000305">
    <property type="component" value="Unassembled WGS sequence"/>
</dbReference>
<evidence type="ECO:0000313" key="2">
    <source>
        <dbReference type="Proteomes" id="UP000000305"/>
    </source>
</evidence>
<protein>
    <submittedName>
        <fullName evidence="1">Uncharacterized protein</fullName>
    </submittedName>
</protein>
<dbReference type="InParanoid" id="E9FWL4"/>
<dbReference type="AlphaFoldDB" id="E9FWL4"/>
<dbReference type="HOGENOM" id="CLU_809546_0_0_1"/>
<accession>E9FWL4</accession>